<comment type="caution">
    <text evidence="2">The sequence shown here is derived from an EMBL/GenBank/DDBJ whole genome shotgun (WGS) entry which is preliminary data.</text>
</comment>
<gene>
    <name evidence="2" type="ORF">GMARGA_LOCUS21399</name>
</gene>
<dbReference type="EMBL" id="CAJVQB010019721">
    <property type="protein sequence ID" value="CAG8792114.1"/>
    <property type="molecule type" value="Genomic_DNA"/>
</dbReference>
<accession>A0ABN7VPZ5</accession>
<dbReference type="Proteomes" id="UP000789901">
    <property type="component" value="Unassembled WGS sequence"/>
</dbReference>
<keyword evidence="3" id="KW-1185">Reference proteome</keyword>
<proteinExistence type="predicted"/>
<feature type="compositionally biased region" description="Polar residues" evidence="1">
    <location>
        <begin position="33"/>
        <end position="44"/>
    </location>
</feature>
<sequence length="107" mass="12076">MSTPGDSGVNTSRNLRLRPRYAIVNVPPRAPQLTPSSMTYTSGCQKDHDEQHQEFVPTMDINELVNKIFRQFTLPLVNDTIIGGFQELFKCLNISVIRNDGKVVLDE</sequence>
<feature type="region of interest" description="Disordered" evidence="1">
    <location>
        <begin position="28"/>
        <end position="49"/>
    </location>
</feature>
<evidence type="ECO:0000256" key="1">
    <source>
        <dbReference type="SAM" id="MobiDB-lite"/>
    </source>
</evidence>
<reference evidence="2 3" key="1">
    <citation type="submission" date="2021-06" db="EMBL/GenBank/DDBJ databases">
        <authorList>
            <person name="Kallberg Y."/>
            <person name="Tangrot J."/>
            <person name="Rosling A."/>
        </authorList>
    </citation>
    <scope>NUCLEOTIDE SEQUENCE [LARGE SCALE GENOMIC DNA]</scope>
    <source>
        <strain evidence="2 3">120-4 pot B 10/14</strain>
    </source>
</reference>
<evidence type="ECO:0000313" key="3">
    <source>
        <dbReference type="Proteomes" id="UP000789901"/>
    </source>
</evidence>
<protein>
    <submittedName>
        <fullName evidence="2">20560_t:CDS:1</fullName>
    </submittedName>
</protein>
<name>A0ABN7VPZ5_GIGMA</name>
<feature type="non-terminal residue" evidence="2">
    <location>
        <position position="107"/>
    </location>
</feature>
<evidence type="ECO:0000313" key="2">
    <source>
        <dbReference type="EMBL" id="CAG8792114.1"/>
    </source>
</evidence>
<organism evidence="2 3">
    <name type="scientific">Gigaspora margarita</name>
    <dbReference type="NCBI Taxonomy" id="4874"/>
    <lineage>
        <taxon>Eukaryota</taxon>
        <taxon>Fungi</taxon>
        <taxon>Fungi incertae sedis</taxon>
        <taxon>Mucoromycota</taxon>
        <taxon>Glomeromycotina</taxon>
        <taxon>Glomeromycetes</taxon>
        <taxon>Diversisporales</taxon>
        <taxon>Gigasporaceae</taxon>
        <taxon>Gigaspora</taxon>
    </lineage>
</organism>